<feature type="chain" id="PRO_5045257292" evidence="7">
    <location>
        <begin position="23"/>
        <end position="375"/>
    </location>
</feature>
<evidence type="ECO:0000256" key="3">
    <source>
        <dbReference type="ARBA" id="ARBA00022723"/>
    </source>
</evidence>
<dbReference type="InterPro" id="IPR016047">
    <property type="entry name" value="M23ase_b-sheet_dom"/>
</dbReference>
<dbReference type="Pfam" id="PF01551">
    <property type="entry name" value="Peptidase_M23"/>
    <property type="match status" value="1"/>
</dbReference>
<evidence type="ECO:0000256" key="5">
    <source>
        <dbReference type="ARBA" id="ARBA00022833"/>
    </source>
</evidence>
<evidence type="ECO:0000256" key="6">
    <source>
        <dbReference type="ARBA" id="ARBA00023049"/>
    </source>
</evidence>
<evidence type="ECO:0000313" key="10">
    <source>
        <dbReference type="Proteomes" id="UP001560019"/>
    </source>
</evidence>
<accession>A0ABV3XQJ8</accession>
<evidence type="ECO:0000256" key="4">
    <source>
        <dbReference type="ARBA" id="ARBA00022801"/>
    </source>
</evidence>
<dbReference type="PANTHER" id="PTHR21666">
    <property type="entry name" value="PEPTIDASE-RELATED"/>
    <property type="match status" value="1"/>
</dbReference>
<protein>
    <submittedName>
        <fullName evidence="9">Septal ring factor EnvC (AmiA/AmiB activator)</fullName>
    </submittedName>
</protein>
<evidence type="ECO:0000256" key="2">
    <source>
        <dbReference type="ARBA" id="ARBA00022670"/>
    </source>
</evidence>
<keyword evidence="4" id="KW-0378">Hydrolase</keyword>
<dbReference type="PANTHER" id="PTHR21666:SF288">
    <property type="entry name" value="CELL DIVISION PROTEIN YTFB"/>
    <property type="match status" value="1"/>
</dbReference>
<keyword evidence="10" id="KW-1185">Reference proteome</keyword>
<reference evidence="9 10" key="1">
    <citation type="submission" date="2024-06" db="EMBL/GenBank/DDBJ databases">
        <title>Genome of Rhodovulum iodosum, a marine photoferrotroph.</title>
        <authorList>
            <person name="Bianchini G."/>
            <person name="Nikeleit V."/>
            <person name="Kappler A."/>
            <person name="Bryce C."/>
            <person name="Sanchez-Baracaldo P."/>
        </authorList>
    </citation>
    <scope>NUCLEOTIDE SEQUENCE [LARGE SCALE GENOMIC DNA]</scope>
    <source>
        <strain evidence="9 10">UT/N1</strain>
    </source>
</reference>
<keyword evidence="7" id="KW-0732">Signal</keyword>
<dbReference type="Gene3D" id="2.70.70.10">
    <property type="entry name" value="Glucose Permease (Domain IIA)"/>
    <property type="match status" value="1"/>
</dbReference>
<dbReference type="Proteomes" id="UP001560019">
    <property type="component" value="Unassembled WGS sequence"/>
</dbReference>
<keyword evidence="2" id="KW-0645">Protease</keyword>
<dbReference type="InterPro" id="IPR050570">
    <property type="entry name" value="Cell_wall_metabolism_enzyme"/>
</dbReference>
<organism evidence="9 10">
    <name type="scientific">Rhodovulum iodosum</name>
    <dbReference type="NCBI Taxonomy" id="68291"/>
    <lineage>
        <taxon>Bacteria</taxon>
        <taxon>Pseudomonadati</taxon>
        <taxon>Pseudomonadota</taxon>
        <taxon>Alphaproteobacteria</taxon>
        <taxon>Rhodobacterales</taxon>
        <taxon>Paracoccaceae</taxon>
        <taxon>Rhodovulum</taxon>
    </lineage>
</organism>
<proteinExistence type="predicted"/>
<evidence type="ECO:0000256" key="1">
    <source>
        <dbReference type="ARBA" id="ARBA00001947"/>
    </source>
</evidence>
<dbReference type="EMBL" id="JBEHHI010000001">
    <property type="protein sequence ID" value="MEX5727593.1"/>
    <property type="molecule type" value="Genomic_DNA"/>
</dbReference>
<feature type="signal peptide" evidence="7">
    <location>
        <begin position="1"/>
        <end position="22"/>
    </location>
</feature>
<feature type="domain" description="M23ase beta-sheet core" evidence="8">
    <location>
        <begin position="259"/>
        <end position="366"/>
    </location>
</feature>
<dbReference type="SUPFAM" id="SSF51261">
    <property type="entry name" value="Duplicated hybrid motif"/>
    <property type="match status" value="1"/>
</dbReference>
<comment type="cofactor">
    <cofactor evidence="1">
        <name>Zn(2+)</name>
        <dbReference type="ChEBI" id="CHEBI:29105"/>
    </cofactor>
</comment>
<keyword evidence="5" id="KW-0862">Zinc</keyword>
<gene>
    <name evidence="9" type="ORF">Ga0609869_000946</name>
</gene>
<name>A0ABV3XQJ8_9RHOB</name>
<keyword evidence="3" id="KW-0479">Metal-binding</keyword>
<comment type="caution">
    <text evidence="9">The sequence shown here is derived from an EMBL/GenBank/DDBJ whole genome shotgun (WGS) entry which is preliminary data.</text>
</comment>
<evidence type="ECO:0000259" key="8">
    <source>
        <dbReference type="Pfam" id="PF01551"/>
    </source>
</evidence>
<sequence length="375" mass="38116">MRAGRGLLAALALVLAAPGGLAAADPAAEARAAAESLRAAGNLLSGAEEAKDRVAALTETVRAYEAGLASLRAGLRRATIRERAIARGLEARRQELGQLLGVMLGMERTPEALLLLHPSGPVGTARAGMMLGTVTPALQAEAEILRAELEEIATLRALQEAAAGALADGLAGVQTARTALSQAVAERRELPRRFAASPDALKSLLENSDTLDSFAAGLARDSGQGPAEPGYALPPLPLPVNGTLLRGYGETDAAGISRPGVVLATRPLALVTAPAPATILYRGPLLDYGNVIVLEPAPGILMVFAGLAEVYGATGEVVPAGSPVGLMGGAAPDAAAFLKAATEGGGSSQPETLYIEVREGDTPVDPAGLFELDKD</sequence>
<evidence type="ECO:0000256" key="7">
    <source>
        <dbReference type="SAM" id="SignalP"/>
    </source>
</evidence>
<dbReference type="RefSeq" id="WP_125406210.1">
    <property type="nucleotide sequence ID" value="NZ_JBEHHI010000001.1"/>
</dbReference>
<evidence type="ECO:0000313" key="9">
    <source>
        <dbReference type="EMBL" id="MEX5727593.1"/>
    </source>
</evidence>
<dbReference type="CDD" id="cd12797">
    <property type="entry name" value="M23_peptidase"/>
    <property type="match status" value="1"/>
</dbReference>
<dbReference type="InterPro" id="IPR011055">
    <property type="entry name" value="Dup_hybrid_motif"/>
</dbReference>
<keyword evidence="6" id="KW-0482">Metalloprotease</keyword>